<proteinExistence type="predicted"/>
<gene>
    <name evidence="3" type="ORF">ICL16_29980</name>
</gene>
<comment type="caution">
    <text evidence="3">The sequence shown here is derived from an EMBL/GenBank/DDBJ whole genome shotgun (WGS) entry which is preliminary data.</text>
</comment>
<dbReference type="EMBL" id="JACXAE010000088">
    <property type="protein sequence ID" value="MBD2776175.1"/>
    <property type="molecule type" value="Genomic_DNA"/>
</dbReference>
<dbReference type="InterPro" id="IPR048378">
    <property type="entry name" value="BFA1-like_C"/>
</dbReference>
<dbReference type="AlphaFoldDB" id="A0A8J7CGB8"/>
<organism evidence="3 4">
    <name type="scientific">Iningainema tapete BLCC-T55</name>
    <dbReference type="NCBI Taxonomy" id="2748662"/>
    <lineage>
        <taxon>Bacteria</taxon>
        <taxon>Bacillati</taxon>
        <taxon>Cyanobacteriota</taxon>
        <taxon>Cyanophyceae</taxon>
        <taxon>Nostocales</taxon>
        <taxon>Scytonemataceae</taxon>
        <taxon>Iningainema tapete</taxon>
    </lineage>
</organism>
<feature type="domain" description="DUF3598" evidence="1">
    <location>
        <begin position="4"/>
        <end position="152"/>
    </location>
</feature>
<dbReference type="SUPFAM" id="SSF50814">
    <property type="entry name" value="Lipocalins"/>
    <property type="match status" value="2"/>
</dbReference>
<evidence type="ECO:0000259" key="1">
    <source>
        <dbReference type="Pfam" id="PF12204"/>
    </source>
</evidence>
<sequence>MNSQDQNWENLFGHITTSGVAWHGIWTVYSPDQEVLNSFKAVRKFQANEEKTLITHTNKYTNDGTESEKTWQIEKQICSQPDGVIHPAFLSMRALSFGEDKNAWVAKKLEAGKKFGTELFFRYQDWRTSVASIYAESGDLEKITIIREHLNSFANEPAKAEIELSGWRGRKEYMNSDLSISLAENQDFVLPTEQKNNPIYLQNDISVNVPKKVKIGEEFEIVVGKLVTTNEYQRLIVQYDNLGAFTTLISEVFRRQD</sequence>
<name>A0A8J7CGB8_9CYAN</name>
<dbReference type="InterPro" id="IPR012674">
    <property type="entry name" value="Calycin"/>
</dbReference>
<evidence type="ECO:0000313" key="3">
    <source>
        <dbReference type="EMBL" id="MBD2776175.1"/>
    </source>
</evidence>
<evidence type="ECO:0000259" key="2">
    <source>
        <dbReference type="Pfam" id="PF21053"/>
    </source>
</evidence>
<dbReference type="Proteomes" id="UP000629098">
    <property type="component" value="Unassembled WGS sequence"/>
</dbReference>
<keyword evidence="4" id="KW-1185">Reference proteome</keyword>
<dbReference type="Pfam" id="PF21053">
    <property type="entry name" value="BFA1_C"/>
    <property type="match status" value="1"/>
</dbReference>
<evidence type="ECO:0000313" key="4">
    <source>
        <dbReference type="Proteomes" id="UP000629098"/>
    </source>
</evidence>
<feature type="domain" description="Biogenesis factor required for ATP synthase 1-like C-terminal" evidence="2">
    <location>
        <begin position="193"/>
        <end position="248"/>
    </location>
</feature>
<dbReference type="RefSeq" id="WP_190835248.1">
    <property type="nucleotide sequence ID" value="NZ_CAWPPI010000088.1"/>
</dbReference>
<dbReference type="Pfam" id="PF12204">
    <property type="entry name" value="DUF3598_N"/>
    <property type="match status" value="1"/>
</dbReference>
<protein>
    <submittedName>
        <fullName evidence="3">DUF3598 family protein</fullName>
    </submittedName>
</protein>
<accession>A0A8J7CGB8</accession>
<reference evidence="3" key="1">
    <citation type="submission" date="2020-09" db="EMBL/GenBank/DDBJ databases">
        <title>Iningainema tapete sp. nov. (Scytonemataceae, Cyanobacteria) from greenhouses in central Florida (USA) produces two types of nodularin with biosynthetic potential for microcystin-LR and anabaenopeptins.</title>
        <authorList>
            <person name="Berthold D.E."/>
            <person name="Lefler F.W."/>
            <person name="Huang I.-S."/>
            <person name="Abdulla H."/>
            <person name="Zimba P.V."/>
            <person name="Laughinghouse H.D. IV."/>
        </authorList>
    </citation>
    <scope>NUCLEOTIDE SEQUENCE</scope>
    <source>
        <strain evidence="3">BLCCT55</strain>
    </source>
</reference>
<dbReference type="Gene3D" id="2.40.128.20">
    <property type="match status" value="2"/>
</dbReference>
<dbReference type="InterPro" id="IPR022017">
    <property type="entry name" value="BFA1-like_DUF3598"/>
</dbReference>